<accession>A0ABN0GTT7</accession>
<evidence type="ECO:0000256" key="6">
    <source>
        <dbReference type="ARBA" id="ARBA00022777"/>
    </source>
</evidence>
<dbReference type="SUPFAM" id="SSF55874">
    <property type="entry name" value="ATPase domain of HSP90 chaperone/DNA topoisomerase II/histidine kinase"/>
    <property type="match status" value="1"/>
</dbReference>
<keyword evidence="4" id="KW-0808">Transferase</keyword>
<comment type="caution">
    <text evidence="10">The sequence shown here is derived from an EMBL/GenBank/DDBJ whole genome shotgun (WGS) entry which is preliminary data.</text>
</comment>
<dbReference type="EC" id="2.7.13.3" evidence="2"/>
<evidence type="ECO:0000256" key="7">
    <source>
        <dbReference type="ARBA" id="ARBA00022840"/>
    </source>
</evidence>
<organism evidence="10 11">
    <name type="scientific">Streptococcus ratti FA-1 = DSM 20564</name>
    <dbReference type="NCBI Taxonomy" id="699248"/>
    <lineage>
        <taxon>Bacteria</taxon>
        <taxon>Bacillati</taxon>
        <taxon>Bacillota</taxon>
        <taxon>Bacilli</taxon>
        <taxon>Lactobacillales</taxon>
        <taxon>Streptococcaceae</taxon>
        <taxon>Streptococcus</taxon>
    </lineage>
</organism>
<keyword evidence="8" id="KW-0902">Two-component regulatory system</keyword>
<sequence length="481" mass="54713">MNKMTYTYFEEIRPICSNQTDLSKEDIRYLELVRDSILQDCSNEDKDVFIDVRDRVTGEGLVVFHRIPSKCPSNYKQTVVGELAFRKDEPGVLRTLDTGRHSLGLYAQTQEGKFIEQDVSPIRSNGRIIGVIITEKDISAQILDTFELGNSIDHINMFSGVVSEVNAIDNTISDYLREVVLIFDKQGILIHCNQAAKEKYKEFGYINRLENLHYNNLTLDFDPFESVQKEFSQTGKNYLEKVVHLDYKTYIQKTIRLAENNLYVMLLTEIDGQFSDKVSKVENQEIHHRVKNSLQSIVSILRLQSRRVKSEEAKKVLNESINRVMAISAIHELLSKQKGNLVQLSLVLNRVISHLKRAYIDDNNIVLETSLDQSLVLNSDTTVTIALITNEIMQNSFEHAFDETIEKPKITVSLTKSNSNIELTISDNGVGFDHDAIDDDKLGIQLIKAFTVDKLKGDCSFDFPDTGGTVVKIAFNQTIFN</sequence>
<comment type="catalytic activity">
    <reaction evidence="1">
        <text>ATP + protein L-histidine = ADP + protein N-phospho-L-histidine.</text>
        <dbReference type="EC" id="2.7.13.3"/>
    </reaction>
</comment>
<reference evidence="10 11" key="1">
    <citation type="submission" date="2009-12" db="EMBL/GenBank/DDBJ databases">
        <authorList>
            <person name="Lefebure T."/>
            <person name="Cornejo O.E."/>
            <person name="Pavinski Bitar P.D."/>
            <person name="Lang P."/>
            <person name="Stanhope M.J."/>
        </authorList>
    </citation>
    <scope>NUCLEOTIDE SEQUENCE [LARGE SCALE GENOMIC DNA]</scope>
    <source>
        <strain evidence="10 11">FA-1</strain>
    </source>
</reference>
<evidence type="ECO:0000256" key="2">
    <source>
        <dbReference type="ARBA" id="ARBA00012438"/>
    </source>
</evidence>
<dbReference type="Gene3D" id="3.30.450.280">
    <property type="entry name" value="GAF domain"/>
    <property type="match status" value="1"/>
</dbReference>
<evidence type="ECO:0000256" key="5">
    <source>
        <dbReference type="ARBA" id="ARBA00022741"/>
    </source>
</evidence>
<evidence type="ECO:0000256" key="1">
    <source>
        <dbReference type="ARBA" id="ARBA00000085"/>
    </source>
</evidence>
<dbReference type="InterPro" id="IPR003594">
    <property type="entry name" value="HATPase_dom"/>
</dbReference>
<evidence type="ECO:0000313" key="10">
    <source>
        <dbReference type="EMBL" id="EJN93719.1"/>
    </source>
</evidence>
<keyword evidence="7" id="KW-0067">ATP-binding</keyword>
<dbReference type="Pfam" id="PF02518">
    <property type="entry name" value="HATPase_c"/>
    <property type="match status" value="1"/>
</dbReference>
<dbReference type="Gene3D" id="3.30.565.10">
    <property type="entry name" value="Histidine kinase-like ATPase, C-terminal domain"/>
    <property type="match status" value="1"/>
</dbReference>
<evidence type="ECO:0000256" key="3">
    <source>
        <dbReference type="ARBA" id="ARBA00022553"/>
    </source>
</evidence>
<feature type="domain" description="Histidine kinase" evidence="9">
    <location>
        <begin position="285"/>
        <end position="479"/>
    </location>
</feature>
<keyword evidence="11" id="KW-1185">Reference proteome</keyword>
<name>A0ABN0GTT7_STRRT</name>
<proteinExistence type="predicted"/>
<dbReference type="PANTHER" id="PTHR41523:SF8">
    <property type="entry name" value="ETHYLENE RESPONSE SENSOR PROTEIN"/>
    <property type="match status" value="1"/>
</dbReference>
<dbReference type="InterPro" id="IPR036890">
    <property type="entry name" value="HATPase_C_sf"/>
</dbReference>
<dbReference type="Proteomes" id="UP000007815">
    <property type="component" value="Unassembled WGS sequence"/>
</dbReference>
<dbReference type="Gene3D" id="3.30.450.20">
    <property type="entry name" value="PAS domain"/>
    <property type="match status" value="1"/>
</dbReference>
<dbReference type="InterPro" id="IPR011495">
    <property type="entry name" value="Sig_transdc_His_kin_sub2_dim/P"/>
</dbReference>
<dbReference type="Pfam" id="PF12282">
    <property type="entry name" value="GAF_PdtaS"/>
    <property type="match status" value="1"/>
</dbReference>
<evidence type="ECO:0000313" key="11">
    <source>
        <dbReference type="Proteomes" id="UP000007815"/>
    </source>
</evidence>
<dbReference type="InterPro" id="IPR022066">
    <property type="entry name" value="PdtaS_GAF"/>
</dbReference>
<dbReference type="Pfam" id="PF07568">
    <property type="entry name" value="HisKA_2"/>
    <property type="match status" value="1"/>
</dbReference>
<dbReference type="GO" id="GO:0016301">
    <property type="term" value="F:kinase activity"/>
    <property type="evidence" value="ECO:0007669"/>
    <property type="project" value="UniProtKB-KW"/>
</dbReference>
<protein>
    <recommendedName>
        <fullName evidence="2">histidine kinase</fullName>
        <ecNumber evidence="2">2.7.13.3</ecNumber>
    </recommendedName>
</protein>
<evidence type="ECO:0000256" key="4">
    <source>
        <dbReference type="ARBA" id="ARBA00022679"/>
    </source>
</evidence>
<evidence type="ECO:0000256" key="8">
    <source>
        <dbReference type="ARBA" id="ARBA00023012"/>
    </source>
</evidence>
<keyword evidence="3" id="KW-0597">Phosphoprotein</keyword>
<dbReference type="InterPro" id="IPR005467">
    <property type="entry name" value="His_kinase_dom"/>
</dbReference>
<dbReference type="PANTHER" id="PTHR41523">
    <property type="entry name" value="TWO-COMPONENT SYSTEM SENSOR PROTEIN"/>
    <property type="match status" value="1"/>
</dbReference>
<keyword evidence="5" id="KW-0547">Nucleotide-binding</keyword>
<dbReference type="EMBL" id="AJTZ01000005">
    <property type="protein sequence ID" value="EJN93719.1"/>
    <property type="molecule type" value="Genomic_DNA"/>
</dbReference>
<evidence type="ECO:0000259" key="9">
    <source>
        <dbReference type="PROSITE" id="PS50109"/>
    </source>
</evidence>
<gene>
    <name evidence="10" type="ORF">SRA_04256</name>
</gene>
<dbReference type="PROSITE" id="PS50109">
    <property type="entry name" value="HIS_KIN"/>
    <property type="match status" value="1"/>
</dbReference>
<keyword evidence="6 10" id="KW-0418">Kinase</keyword>
<dbReference type="InterPro" id="IPR038424">
    <property type="entry name" value="H_kinase_PdtaS_GAF_sf"/>
</dbReference>